<feature type="region of interest" description="Disordered" evidence="1">
    <location>
        <begin position="706"/>
        <end position="751"/>
    </location>
</feature>
<name>A0AAW0YMX8_9TREE</name>
<organism evidence="2 3">
    <name type="scientific">Kwoniella newhampshirensis</name>
    <dbReference type="NCBI Taxonomy" id="1651941"/>
    <lineage>
        <taxon>Eukaryota</taxon>
        <taxon>Fungi</taxon>
        <taxon>Dikarya</taxon>
        <taxon>Basidiomycota</taxon>
        <taxon>Agaricomycotina</taxon>
        <taxon>Tremellomycetes</taxon>
        <taxon>Tremellales</taxon>
        <taxon>Cryptococcaceae</taxon>
        <taxon>Kwoniella</taxon>
    </lineage>
</organism>
<feature type="compositionally biased region" description="Polar residues" evidence="1">
    <location>
        <begin position="634"/>
        <end position="645"/>
    </location>
</feature>
<feature type="region of interest" description="Disordered" evidence="1">
    <location>
        <begin position="1081"/>
        <end position="1236"/>
    </location>
</feature>
<feature type="compositionally biased region" description="Basic and acidic residues" evidence="1">
    <location>
        <begin position="1138"/>
        <end position="1152"/>
    </location>
</feature>
<evidence type="ECO:0008006" key="4">
    <source>
        <dbReference type="Google" id="ProtNLM"/>
    </source>
</evidence>
<feature type="region of interest" description="Disordered" evidence="1">
    <location>
        <begin position="1408"/>
        <end position="1469"/>
    </location>
</feature>
<dbReference type="EMBL" id="JBCAWK010000006">
    <property type="protein sequence ID" value="KAK8854809.1"/>
    <property type="molecule type" value="Genomic_DNA"/>
</dbReference>
<dbReference type="KEGG" id="kne:92180806"/>
<dbReference type="RefSeq" id="XP_066803047.1">
    <property type="nucleotide sequence ID" value="XM_066946655.1"/>
</dbReference>
<evidence type="ECO:0000256" key="1">
    <source>
        <dbReference type="SAM" id="MobiDB-lite"/>
    </source>
</evidence>
<feature type="compositionally biased region" description="Polar residues" evidence="1">
    <location>
        <begin position="607"/>
        <end position="617"/>
    </location>
</feature>
<proteinExistence type="predicted"/>
<feature type="compositionally biased region" description="Low complexity" evidence="1">
    <location>
        <begin position="1106"/>
        <end position="1116"/>
    </location>
</feature>
<feature type="compositionally biased region" description="Basic and acidic residues" evidence="1">
    <location>
        <begin position="550"/>
        <end position="559"/>
    </location>
</feature>
<feature type="compositionally biased region" description="Polar residues" evidence="1">
    <location>
        <begin position="891"/>
        <end position="912"/>
    </location>
</feature>
<feature type="compositionally biased region" description="Polar residues" evidence="1">
    <location>
        <begin position="27"/>
        <end position="67"/>
    </location>
</feature>
<feature type="region of interest" description="Disordered" evidence="1">
    <location>
        <begin position="1285"/>
        <end position="1310"/>
    </location>
</feature>
<feature type="compositionally biased region" description="Polar residues" evidence="1">
    <location>
        <begin position="974"/>
        <end position="992"/>
    </location>
</feature>
<dbReference type="Proteomes" id="UP001388673">
    <property type="component" value="Unassembled WGS sequence"/>
</dbReference>
<feature type="compositionally biased region" description="Pro residues" evidence="1">
    <location>
        <begin position="721"/>
        <end position="734"/>
    </location>
</feature>
<feature type="compositionally biased region" description="Polar residues" evidence="1">
    <location>
        <begin position="1157"/>
        <end position="1172"/>
    </location>
</feature>
<feature type="compositionally biased region" description="Polar residues" evidence="1">
    <location>
        <begin position="581"/>
        <end position="594"/>
    </location>
</feature>
<feature type="region of interest" description="Disordered" evidence="1">
    <location>
        <begin position="875"/>
        <end position="1016"/>
    </location>
</feature>
<feature type="compositionally biased region" description="Low complexity" evidence="1">
    <location>
        <begin position="1419"/>
        <end position="1429"/>
    </location>
</feature>
<feature type="compositionally biased region" description="Basic residues" evidence="1">
    <location>
        <begin position="304"/>
        <end position="313"/>
    </location>
</feature>
<reference evidence="2 3" key="1">
    <citation type="journal article" date="2024" name="bioRxiv">
        <title>Comparative genomics of Cryptococcus and Kwoniella reveals pathogenesis evolution and contrasting karyotype dynamics via intercentromeric recombination or chromosome fusion.</title>
        <authorList>
            <person name="Coelho M.A."/>
            <person name="David-Palma M."/>
            <person name="Shea T."/>
            <person name="Bowers K."/>
            <person name="McGinley-Smith S."/>
            <person name="Mohammad A.W."/>
            <person name="Gnirke A."/>
            <person name="Yurkov A.M."/>
            <person name="Nowrousian M."/>
            <person name="Sun S."/>
            <person name="Cuomo C.A."/>
            <person name="Heitman J."/>
        </authorList>
    </citation>
    <scope>NUCLEOTIDE SEQUENCE [LARGE SCALE GENOMIC DNA]</scope>
    <source>
        <strain evidence="2 3">CBS 13917</strain>
    </source>
</reference>
<sequence length="1469" mass="156413">MGIFARLLHPSTSSPSEAKAKAKSTPHATSSLPPSPESPATRSGSTPFLTPLSTPAPSHTRATSSYFPRTPPPPSTSSSITSRISKKPWKKDRSKSSGKGKGKGTTIEDGGPGLGLGMGISDEFGSTRRPIPIARTETNYVSAPSTPAPDGKRTTMYFAGEAVPSSPLSQSFSVSSNMDDRDDAHINTDDGGKRGVPSSGRTRKQSISSGEFTREGGILGRLTFEDDDRLTDSRRDAEPEPDEEHVMAVTGGKSYNSTIIIDKEDLRSEKPLELSGSSVKSGGAQEEEFMEVLESAEKKNKFWKGKGRARRLSKSASDHADIDRAGSPTPRKASASTAAASLDLTVTRHSIDLVQPRPQQLRRPSSSIFHNPFHRSTSRTSMAMDLDKSPVVDDGSFQLKGFRHVSGMMEVEGAGELEGYLSHVKRESVVALALDKPTTPAPASPLEANSAISPSSTSMRPSPRPLSRPPSVANSLASLDEYIASSSKVSVAAFRKGIRRPSEAITTMSDIGHGTACASVVDNDDLPLGMLNKQHPVRQKSSQSLSSMRELGEATDRKASASPALSFTVQRHKLNGGGSPGTSFAVRSTTTTNRLESKAALGPQTEFRPSSLNSPQSPHFVGQADDQLKKDGSSRSLSPEAQSPVDSYFAQNAPGFTERVTISPGFKQSGPKVFSTPPTTITRIIRSPAPLTSPERAHPPPVEPIVGPQPGDNTTGSLTLPFPPDQMPATPPKSPAQLPDLSTEPAMSPGGRKRLSLLDEPLRIISGLFASPSSQGEDGLDPTLVVDSMRILGGDTEETTMSRPASAQGTKRLDPQRSHLTLFDAGTATPGTQGEHASGLKIEQEGKVRPPLSERLAGISSLALNSNTSRAAPGLKAIDTSGISPERKLTDNNMSPTSNSTASPPVSATPTLVPSFAGVMIGSRARQDSSSDTESEETNESIRDRYRGNIGIAKGASTVTENGRRHPSGPRKPSTASNRNRAVYPSSVNLTHRTSHQHFPIRKQTPNAHSESDDDEPLATLKYKASRSSLSVDSTSQSPHVNDQALPVSPVSTTTTRIAAKARFLPGSESTISIRPVRSYDPSASVDVRARSRLSHSPPEGRRRTPTQPQREQSTTYVTPSHLGDPGTSSLRPVQDGQRIRREREKGVESMRRKTASPDSYSSKSGTTTTMDSGPYQPMTPKEEKAGSRESAGGSPGDGSRKTDTVTRIGSPQHVSPPQYVDDSKRRHSPAPAMQANWPLYNSDRGMGMQMNPHMNPEAIREIMKQQWQMQFMAAAYRASEEEWERASSTSAHSPSAHRQPTTTYQGYGTPPPMPMPMYPGMGMSPYGGGLSTGYPPAMFGYGYDPTFVPVPLPGQNAGGGYGYGYGTNTQSVFGGEFGPPTNLRHHIPTSGSNPNIRTLVDATSLSQTRGHTAGRGGTTKSVYGGVAASPPPPVAGTWGVGRGRQSTSGEWAGLTAPQKGGRSKQLIN</sequence>
<feature type="region of interest" description="Disordered" evidence="1">
    <location>
        <begin position="1"/>
        <end position="246"/>
    </location>
</feature>
<comment type="caution">
    <text evidence="2">The sequence shown here is derived from an EMBL/GenBank/DDBJ whole genome shotgun (WGS) entry which is preliminary data.</text>
</comment>
<accession>A0AAW0YMX8</accession>
<evidence type="ECO:0000313" key="3">
    <source>
        <dbReference type="Proteomes" id="UP001388673"/>
    </source>
</evidence>
<feature type="compositionally biased region" description="Basic and acidic residues" evidence="1">
    <location>
        <begin position="178"/>
        <end position="193"/>
    </location>
</feature>
<feature type="compositionally biased region" description="Polar residues" evidence="1">
    <location>
        <begin position="136"/>
        <end position="145"/>
    </location>
</feature>
<feature type="region of interest" description="Disordered" evidence="1">
    <location>
        <begin position="535"/>
        <end position="648"/>
    </location>
</feature>
<feature type="region of interest" description="Disordered" evidence="1">
    <location>
        <begin position="437"/>
        <end position="472"/>
    </location>
</feature>
<feature type="region of interest" description="Disordered" evidence="1">
    <location>
        <begin position="826"/>
        <end position="847"/>
    </location>
</feature>
<gene>
    <name evidence="2" type="ORF">IAR55_003548</name>
</gene>
<feature type="compositionally biased region" description="Low complexity" evidence="1">
    <location>
        <begin position="165"/>
        <end position="176"/>
    </location>
</feature>
<protein>
    <recommendedName>
        <fullName evidence="4">Glucoamylase</fullName>
    </recommendedName>
</protein>
<keyword evidence="3" id="KW-1185">Reference proteome</keyword>
<feature type="compositionally biased region" description="Polar residues" evidence="1">
    <location>
        <begin position="1029"/>
        <end position="1041"/>
    </location>
</feature>
<dbReference type="GeneID" id="92180806"/>
<feature type="compositionally biased region" description="Low complexity" evidence="1">
    <location>
        <begin position="1287"/>
        <end position="1309"/>
    </location>
</feature>
<evidence type="ECO:0000313" key="2">
    <source>
        <dbReference type="EMBL" id="KAK8854809.1"/>
    </source>
</evidence>
<feature type="region of interest" description="Disordered" evidence="1">
    <location>
        <begin position="1029"/>
        <end position="1053"/>
    </location>
</feature>
<feature type="compositionally biased region" description="Basic residues" evidence="1">
    <location>
        <begin position="84"/>
        <end position="102"/>
    </location>
</feature>
<feature type="compositionally biased region" description="Polar residues" evidence="1">
    <location>
        <begin position="1206"/>
        <end position="1216"/>
    </location>
</feature>
<feature type="region of interest" description="Disordered" evidence="1">
    <location>
        <begin position="304"/>
        <end position="338"/>
    </location>
</feature>